<dbReference type="PANTHER" id="PTHR43441:SF2">
    <property type="entry name" value="FAMILY ACETYLTRANSFERASE, PUTATIVE (AFU_ORTHOLOGUE AFUA_7G00850)-RELATED"/>
    <property type="match status" value="1"/>
</dbReference>
<dbReference type="InterPro" id="IPR051908">
    <property type="entry name" value="Ribosomal_N-acetyltransferase"/>
</dbReference>
<accession>A0A6G0QFS2</accession>
<feature type="domain" description="N-acetyltransferase" evidence="1">
    <location>
        <begin position="82"/>
        <end position="225"/>
    </location>
</feature>
<dbReference type="PROSITE" id="PS51186">
    <property type="entry name" value="GNAT"/>
    <property type="match status" value="1"/>
</dbReference>
<evidence type="ECO:0000259" key="1">
    <source>
        <dbReference type="PROSITE" id="PS51186"/>
    </source>
</evidence>
<proteinExistence type="predicted"/>
<evidence type="ECO:0000313" key="3">
    <source>
        <dbReference type="Proteomes" id="UP000486351"/>
    </source>
</evidence>
<evidence type="ECO:0000313" key="2">
    <source>
        <dbReference type="EMBL" id="KAE9285618.1"/>
    </source>
</evidence>
<organism evidence="2 3">
    <name type="scientific">Phytophthora fragariae</name>
    <dbReference type="NCBI Taxonomy" id="53985"/>
    <lineage>
        <taxon>Eukaryota</taxon>
        <taxon>Sar</taxon>
        <taxon>Stramenopiles</taxon>
        <taxon>Oomycota</taxon>
        <taxon>Peronosporomycetes</taxon>
        <taxon>Peronosporales</taxon>
        <taxon>Peronosporaceae</taxon>
        <taxon>Phytophthora</taxon>
    </lineage>
</organism>
<name>A0A6G0QFS2_9STRA</name>
<sequence>MLFLEGVHCLSTNYIPSFIFPATANATTQISTQMTNAATTNEFGQPTGFAMANWSPPPFPPHTTLSGQYCRLEPLKASFHAKDLWEALSEDPSGARWTYMPYGPFATFDEFEKWILEGECADDPQFYAIIVGEHAVGFTSYLRIVPSHGVVEVGHIFYSPRLAKTRAATEAMYLLAANAFRLGYRRYEWKCDSCNMPSRGAATRLGFTYEGKFRQLIVYKGRSRDTTWFSIIDADWNNGLKSAFERWLTPSNFDEDGQQTLKLSELTAPFVHARP</sequence>
<comment type="caution">
    <text evidence="2">The sequence shown here is derived from an EMBL/GenBank/DDBJ whole genome shotgun (WGS) entry which is preliminary data.</text>
</comment>
<dbReference type="InterPro" id="IPR016181">
    <property type="entry name" value="Acyl_CoA_acyltransferase"/>
</dbReference>
<dbReference type="AlphaFoldDB" id="A0A6G0QFS2"/>
<dbReference type="InterPro" id="IPR000182">
    <property type="entry name" value="GNAT_dom"/>
</dbReference>
<protein>
    <recommendedName>
        <fullName evidence="1">N-acetyltransferase domain-containing protein</fullName>
    </recommendedName>
</protein>
<dbReference type="Pfam" id="PF13302">
    <property type="entry name" value="Acetyltransf_3"/>
    <property type="match status" value="1"/>
</dbReference>
<dbReference type="PANTHER" id="PTHR43441">
    <property type="entry name" value="RIBOSOMAL-PROTEIN-SERINE ACETYLTRANSFERASE"/>
    <property type="match status" value="1"/>
</dbReference>
<gene>
    <name evidence="2" type="ORF">PF008_g26871</name>
</gene>
<reference evidence="2 3" key="1">
    <citation type="submission" date="2018-09" db="EMBL/GenBank/DDBJ databases">
        <title>Genomic investigation of the strawberry pathogen Phytophthora fragariae indicates pathogenicity is determined by transcriptional variation in three key races.</title>
        <authorList>
            <person name="Adams T.M."/>
            <person name="Armitage A.D."/>
            <person name="Sobczyk M.K."/>
            <person name="Bates H.J."/>
            <person name="Dunwell J.M."/>
            <person name="Nellist C.F."/>
            <person name="Harrison R.J."/>
        </authorList>
    </citation>
    <scope>NUCLEOTIDE SEQUENCE [LARGE SCALE GENOMIC DNA]</scope>
    <source>
        <strain evidence="2 3">NOV-77</strain>
    </source>
</reference>
<dbReference type="FunFam" id="3.40.630.30:FF:000047">
    <property type="entry name" value="Acetyltransferase, GNAT family"/>
    <property type="match status" value="1"/>
</dbReference>
<dbReference type="GO" id="GO:1990189">
    <property type="term" value="F:protein N-terminal-serine acetyltransferase activity"/>
    <property type="evidence" value="ECO:0007669"/>
    <property type="project" value="TreeGrafter"/>
</dbReference>
<dbReference type="Proteomes" id="UP000486351">
    <property type="component" value="Unassembled WGS sequence"/>
</dbReference>
<dbReference type="Gene3D" id="3.40.630.30">
    <property type="match status" value="1"/>
</dbReference>
<dbReference type="SUPFAM" id="SSF55729">
    <property type="entry name" value="Acyl-CoA N-acyltransferases (Nat)"/>
    <property type="match status" value="1"/>
</dbReference>
<dbReference type="EMBL" id="QXFY01003389">
    <property type="protein sequence ID" value="KAE9285618.1"/>
    <property type="molecule type" value="Genomic_DNA"/>
</dbReference>
<dbReference type="GO" id="GO:0008999">
    <property type="term" value="F:protein-N-terminal-alanine acetyltransferase activity"/>
    <property type="evidence" value="ECO:0007669"/>
    <property type="project" value="TreeGrafter"/>
</dbReference>